<feature type="transmembrane region" description="Helical" evidence="1">
    <location>
        <begin position="259"/>
        <end position="279"/>
    </location>
</feature>
<evidence type="ECO:0000256" key="2">
    <source>
        <dbReference type="SAM" id="SignalP"/>
    </source>
</evidence>
<proteinExistence type="predicted"/>
<accession>A0AAX2GXK6</accession>
<name>A0AAX2GXK6_9FLAO</name>
<feature type="transmembrane region" description="Helical" evidence="1">
    <location>
        <begin position="331"/>
        <end position="354"/>
    </location>
</feature>
<dbReference type="Proteomes" id="UP000215539">
    <property type="component" value="Chromosome 1"/>
</dbReference>
<feature type="chain" id="PRO_5043657000" evidence="2">
    <location>
        <begin position="21"/>
        <end position="364"/>
    </location>
</feature>
<organism evidence="3 4">
    <name type="scientific">Capnocytophaga haemolytica</name>
    <dbReference type="NCBI Taxonomy" id="45243"/>
    <lineage>
        <taxon>Bacteria</taxon>
        <taxon>Pseudomonadati</taxon>
        <taxon>Bacteroidota</taxon>
        <taxon>Flavobacteriia</taxon>
        <taxon>Flavobacteriales</taxon>
        <taxon>Flavobacteriaceae</taxon>
        <taxon>Capnocytophaga</taxon>
    </lineage>
</organism>
<dbReference type="AlphaFoldDB" id="A0AAX2GXK6"/>
<evidence type="ECO:0000313" key="4">
    <source>
        <dbReference type="Proteomes" id="UP000215539"/>
    </source>
</evidence>
<keyword evidence="1" id="KW-1133">Transmembrane helix</keyword>
<evidence type="ECO:0000313" key="3">
    <source>
        <dbReference type="EMBL" id="SNV05845.1"/>
    </source>
</evidence>
<keyword evidence="1" id="KW-0472">Membrane</keyword>
<sequence>MIRNLIFTLLSTLWSLNSFANMGQPYTDGNDTSVIFGSRDCSVDKEHILIEFTPYKNPIYPESNVKWIAKYEITYHITSEKDGKLPLLFIASDYNPEMITKIIANGKNIPFNTFNKDNLSEFPFLKTHDSLPGVDIDFNGDGMARYSVSPEELIYFSVDLNKGENVVYVEYNAFFSENVRGFGQKYDLRYNLYPSQFWKSFGEIQIEVKMPKDITFFPNGSYNITDVSVKNNILRCKTNISEEAFVLFFEKKYTWWQEALTYIGPFGYAVIAALIVMYFQARWLIKKHSYWVLWLGSLVAMVVHYFAFLYAHDLIHFILDDGGKGDGYAVLYFIFLPIALGIYMAILLSIVYYIRGKRIMKGIR</sequence>
<keyword evidence="1" id="KW-0812">Transmembrane</keyword>
<dbReference type="RefSeq" id="WP_143325065.1">
    <property type="nucleotide sequence ID" value="NZ_CP014227.1"/>
</dbReference>
<reference evidence="3 4" key="1">
    <citation type="submission" date="2017-06" db="EMBL/GenBank/DDBJ databases">
        <authorList>
            <consortium name="Pathogen Informatics"/>
        </authorList>
    </citation>
    <scope>NUCLEOTIDE SEQUENCE [LARGE SCALE GENOMIC DNA]</scope>
    <source>
        <strain evidence="3 4">NCTC12947</strain>
    </source>
</reference>
<dbReference type="EMBL" id="LT906449">
    <property type="protein sequence ID" value="SNV05845.1"/>
    <property type="molecule type" value="Genomic_DNA"/>
</dbReference>
<feature type="transmembrane region" description="Helical" evidence="1">
    <location>
        <begin position="291"/>
        <end position="311"/>
    </location>
</feature>
<protein>
    <submittedName>
        <fullName evidence="3">Uncharacterized protein</fullName>
    </submittedName>
</protein>
<keyword evidence="2" id="KW-0732">Signal</keyword>
<gene>
    <name evidence="3" type="ORF">SAMEA44541418_00641</name>
</gene>
<evidence type="ECO:0000256" key="1">
    <source>
        <dbReference type="SAM" id="Phobius"/>
    </source>
</evidence>
<feature type="signal peptide" evidence="2">
    <location>
        <begin position="1"/>
        <end position="20"/>
    </location>
</feature>